<feature type="compositionally biased region" description="Acidic residues" evidence="1">
    <location>
        <begin position="106"/>
        <end position="117"/>
    </location>
</feature>
<dbReference type="AlphaFoldDB" id="A0A2H4SV93"/>
<dbReference type="VEuPathDB" id="FungiDB:A9K55_000637"/>
<sequence length="210" mass="21960">MASTKADADAPKVGAVKKWDGNAERDLCLAIAMGGAAEGDKLKVDWAVTHGVMTSLGYEFTKDAMSQRWSKTIQKDFLGRRNGTVTPAPITPKKTPTKRKKATEAAGEEAPTEEAPTEEAAASPPATPTATKGRKRAPAKPKAAGPAKPRGRKPKATTPVKAEAEEEAADEPAPEVKSEGTEEVDENQPSPAKKVKAESNDGDTEMAGGA</sequence>
<dbReference type="EMBL" id="CP023327">
    <property type="protein sequence ID" value="ATY67022.1"/>
    <property type="molecule type" value="Genomic_DNA"/>
</dbReference>
<gene>
    <name evidence="2" type="ORF">A9K55_000637</name>
</gene>
<feature type="compositionally biased region" description="Low complexity" evidence="1">
    <location>
        <begin position="118"/>
        <end position="131"/>
    </location>
</feature>
<organism evidence="2 3">
    <name type="scientific">Cordyceps militaris</name>
    <name type="common">Caterpillar fungus</name>
    <name type="synonym">Clavaria militaris</name>
    <dbReference type="NCBI Taxonomy" id="73501"/>
    <lineage>
        <taxon>Eukaryota</taxon>
        <taxon>Fungi</taxon>
        <taxon>Dikarya</taxon>
        <taxon>Ascomycota</taxon>
        <taxon>Pezizomycotina</taxon>
        <taxon>Sordariomycetes</taxon>
        <taxon>Hypocreomycetidae</taxon>
        <taxon>Hypocreales</taxon>
        <taxon>Cordycipitaceae</taxon>
        <taxon>Cordyceps</taxon>
    </lineage>
</organism>
<proteinExistence type="predicted"/>
<name>A0A2H4SV93_CORMI</name>
<dbReference type="OrthoDB" id="5231339at2759"/>
<dbReference type="VEuPathDB" id="FungiDB:CCM_04553"/>
<reference evidence="2 3" key="1">
    <citation type="journal article" date="2017" name="BMC Genomics">
        <title>Chromosome level assembly and secondary metabolite potential of the parasitic fungus Cordyceps militaris.</title>
        <authorList>
            <person name="Kramer G.J."/>
            <person name="Nodwell J.R."/>
        </authorList>
    </citation>
    <scope>NUCLEOTIDE SEQUENCE [LARGE SCALE GENOMIC DNA]</scope>
    <source>
        <strain evidence="2 3">ATCC 34164</strain>
    </source>
</reference>
<dbReference type="Proteomes" id="UP000323067">
    <property type="component" value="Chromosome ii"/>
</dbReference>
<dbReference type="OMA" id="AMSQRWS"/>
<evidence type="ECO:0000313" key="3">
    <source>
        <dbReference type="Proteomes" id="UP000323067"/>
    </source>
</evidence>
<protein>
    <submittedName>
        <fullName evidence="2">Uncharacterized protein</fullName>
    </submittedName>
</protein>
<accession>A0A2H4SV93</accession>
<evidence type="ECO:0000313" key="2">
    <source>
        <dbReference type="EMBL" id="ATY67022.1"/>
    </source>
</evidence>
<feature type="region of interest" description="Disordered" evidence="1">
    <location>
        <begin position="74"/>
        <end position="210"/>
    </location>
</feature>
<evidence type="ECO:0000256" key="1">
    <source>
        <dbReference type="SAM" id="MobiDB-lite"/>
    </source>
</evidence>
<feature type="compositionally biased region" description="Acidic residues" evidence="1">
    <location>
        <begin position="164"/>
        <end position="173"/>
    </location>
</feature>